<organism evidence="9 10">
    <name type="scientific">Herpetosiphon geysericola</name>
    <dbReference type="NCBI Taxonomy" id="70996"/>
    <lineage>
        <taxon>Bacteria</taxon>
        <taxon>Bacillati</taxon>
        <taxon>Chloroflexota</taxon>
        <taxon>Chloroflexia</taxon>
        <taxon>Herpetosiphonales</taxon>
        <taxon>Herpetosiphonaceae</taxon>
        <taxon>Herpetosiphon</taxon>
    </lineage>
</organism>
<dbReference type="PANTHER" id="PTHR43133">
    <property type="entry name" value="RNA POLYMERASE ECF-TYPE SIGMA FACTO"/>
    <property type="match status" value="1"/>
</dbReference>
<dbReference type="AlphaFoldDB" id="A0A0P6Y6J6"/>
<evidence type="ECO:0000313" key="10">
    <source>
        <dbReference type="Proteomes" id="UP000050277"/>
    </source>
</evidence>
<comment type="caution">
    <text evidence="9">The sequence shown here is derived from an EMBL/GenBank/DDBJ whole genome shotgun (WGS) entry which is preliminary data.</text>
</comment>
<keyword evidence="3 6" id="KW-0731">Sigma factor</keyword>
<dbReference type="Pfam" id="PF08281">
    <property type="entry name" value="Sigma70_r4_2"/>
    <property type="match status" value="1"/>
</dbReference>
<evidence type="ECO:0000256" key="6">
    <source>
        <dbReference type="RuleBase" id="RU000716"/>
    </source>
</evidence>
<keyword evidence="2 6" id="KW-0805">Transcription regulation</keyword>
<dbReference type="InterPro" id="IPR013325">
    <property type="entry name" value="RNA_pol_sigma_r2"/>
</dbReference>
<dbReference type="PANTHER" id="PTHR43133:SF62">
    <property type="entry name" value="RNA POLYMERASE SIGMA FACTOR SIGZ"/>
    <property type="match status" value="1"/>
</dbReference>
<dbReference type="Pfam" id="PF04542">
    <property type="entry name" value="Sigma70_r2"/>
    <property type="match status" value="1"/>
</dbReference>
<dbReference type="InterPro" id="IPR007627">
    <property type="entry name" value="RNA_pol_sigma70_r2"/>
</dbReference>
<feature type="domain" description="RNA polymerase sigma factor 70 region 4 type 2" evidence="8">
    <location>
        <begin position="118"/>
        <end position="167"/>
    </location>
</feature>
<dbReference type="InterPro" id="IPR039425">
    <property type="entry name" value="RNA_pol_sigma-70-like"/>
</dbReference>
<dbReference type="InterPro" id="IPR013324">
    <property type="entry name" value="RNA_pol_sigma_r3/r4-like"/>
</dbReference>
<dbReference type="PROSITE" id="PS01063">
    <property type="entry name" value="SIGMA70_ECF"/>
    <property type="match status" value="1"/>
</dbReference>
<reference evidence="9 10" key="1">
    <citation type="submission" date="2015-07" db="EMBL/GenBank/DDBJ databases">
        <title>Whole genome sequence of Herpetosiphon geysericola DSM 7119.</title>
        <authorList>
            <person name="Hemp J."/>
            <person name="Ward L.M."/>
            <person name="Pace L.A."/>
            <person name="Fischer W.W."/>
        </authorList>
    </citation>
    <scope>NUCLEOTIDE SEQUENCE [LARGE SCALE GENOMIC DNA]</scope>
    <source>
        <strain evidence="9 10">DSM 7119</strain>
    </source>
</reference>
<dbReference type="NCBIfam" id="TIGR02937">
    <property type="entry name" value="sigma70-ECF"/>
    <property type="match status" value="1"/>
</dbReference>
<dbReference type="EMBL" id="LGKP01000018">
    <property type="protein sequence ID" value="KPL87532.1"/>
    <property type="molecule type" value="Genomic_DNA"/>
</dbReference>
<dbReference type="Gene3D" id="1.10.10.10">
    <property type="entry name" value="Winged helix-like DNA-binding domain superfamily/Winged helix DNA-binding domain"/>
    <property type="match status" value="1"/>
</dbReference>
<dbReference type="InterPro" id="IPR036388">
    <property type="entry name" value="WH-like_DNA-bd_sf"/>
</dbReference>
<dbReference type="OrthoDB" id="154597at2"/>
<dbReference type="SUPFAM" id="SSF88659">
    <property type="entry name" value="Sigma3 and sigma4 domains of RNA polymerase sigma factors"/>
    <property type="match status" value="1"/>
</dbReference>
<dbReference type="GO" id="GO:0003677">
    <property type="term" value="F:DNA binding"/>
    <property type="evidence" value="ECO:0007669"/>
    <property type="project" value="UniProtKB-KW"/>
</dbReference>
<feature type="domain" description="RNA polymerase sigma-70 region 2" evidence="7">
    <location>
        <begin position="20"/>
        <end position="84"/>
    </location>
</feature>
<dbReference type="InterPro" id="IPR013249">
    <property type="entry name" value="RNA_pol_sigma70_r4_t2"/>
</dbReference>
<dbReference type="STRING" id="70996.SE18_10710"/>
<dbReference type="Proteomes" id="UP000050277">
    <property type="component" value="Unassembled WGS sequence"/>
</dbReference>
<dbReference type="GO" id="GO:0016987">
    <property type="term" value="F:sigma factor activity"/>
    <property type="evidence" value="ECO:0007669"/>
    <property type="project" value="UniProtKB-KW"/>
</dbReference>
<keyword evidence="5 6" id="KW-0804">Transcription</keyword>
<dbReference type="GO" id="GO:0006950">
    <property type="term" value="P:response to stress"/>
    <property type="evidence" value="ECO:0007669"/>
    <property type="project" value="UniProtKB-ARBA"/>
</dbReference>
<dbReference type="SUPFAM" id="SSF88946">
    <property type="entry name" value="Sigma2 domain of RNA polymerase sigma factors"/>
    <property type="match status" value="1"/>
</dbReference>
<keyword evidence="10" id="KW-1185">Reference proteome</keyword>
<sequence length="179" mass="20080">MLADHSLAVDHPDTVLAVCYTQYQHQIRAHVAAAIQNPTDVDDLVQQVLVTVWKHAARFDPSKGELGAWIAGITRHTVLDFLRRMYRHASPARHSAIPMATDCTALTALIEAEQHQFITTLVSHLPPPAQRIIHAAFFLGMTHQQIAEHCQMPLGTVKTIIRRSLGQLRMRIEQDTSDE</sequence>
<dbReference type="Gene3D" id="1.10.1740.10">
    <property type="match status" value="1"/>
</dbReference>
<evidence type="ECO:0000256" key="3">
    <source>
        <dbReference type="ARBA" id="ARBA00023082"/>
    </source>
</evidence>
<protein>
    <recommendedName>
        <fullName evidence="6">RNA polymerase sigma factor</fullName>
    </recommendedName>
</protein>
<evidence type="ECO:0000313" key="9">
    <source>
        <dbReference type="EMBL" id="KPL87532.1"/>
    </source>
</evidence>
<evidence type="ECO:0000256" key="4">
    <source>
        <dbReference type="ARBA" id="ARBA00023125"/>
    </source>
</evidence>
<accession>A0A0P6Y6J6</accession>
<evidence type="ECO:0000256" key="2">
    <source>
        <dbReference type="ARBA" id="ARBA00023015"/>
    </source>
</evidence>
<evidence type="ECO:0000259" key="7">
    <source>
        <dbReference type="Pfam" id="PF04542"/>
    </source>
</evidence>
<evidence type="ECO:0000256" key="1">
    <source>
        <dbReference type="ARBA" id="ARBA00010641"/>
    </source>
</evidence>
<evidence type="ECO:0000256" key="5">
    <source>
        <dbReference type="ARBA" id="ARBA00023163"/>
    </source>
</evidence>
<name>A0A0P6Y6J6_9CHLR</name>
<dbReference type="InterPro" id="IPR014284">
    <property type="entry name" value="RNA_pol_sigma-70_dom"/>
</dbReference>
<dbReference type="InterPro" id="IPR000838">
    <property type="entry name" value="RNA_pol_sigma70_ECF_CS"/>
</dbReference>
<evidence type="ECO:0000259" key="8">
    <source>
        <dbReference type="Pfam" id="PF08281"/>
    </source>
</evidence>
<keyword evidence="4 6" id="KW-0238">DNA-binding</keyword>
<proteinExistence type="inferred from homology"/>
<dbReference type="GO" id="GO:0006352">
    <property type="term" value="P:DNA-templated transcription initiation"/>
    <property type="evidence" value="ECO:0007669"/>
    <property type="project" value="InterPro"/>
</dbReference>
<dbReference type="RefSeq" id="WP_054534448.1">
    <property type="nucleotide sequence ID" value="NZ_LGKP01000018.1"/>
</dbReference>
<comment type="similarity">
    <text evidence="1 6">Belongs to the sigma-70 factor family. ECF subfamily.</text>
</comment>
<gene>
    <name evidence="9" type="ORF">SE18_10710</name>
</gene>